<name>A0A090G3N9_MESPL</name>
<gene>
    <name evidence="2" type="ORF">MPL3365_210115</name>
</gene>
<protein>
    <recommendedName>
        <fullName evidence="1">Gp5/Type VI secretion system Vgr protein OB-fold domain-containing protein</fullName>
    </recommendedName>
</protein>
<dbReference type="InterPro" id="IPR006531">
    <property type="entry name" value="Gp5/Vgr_OB"/>
</dbReference>
<dbReference type="Gene3D" id="2.40.50.230">
    <property type="entry name" value="Gp5 N-terminal domain"/>
    <property type="match status" value="1"/>
</dbReference>
<evidence type="ECO:0000313" key="3">
    <source>
        <dbReference type="Proteomes" id="UP000046122"/>
    </source>
</evidence>
<dbReference type="InterPro" id="IPR037026">
    <property type="entry name" value="Vgr_OB-fold_dom_sf"/>
</dbReference>
<dbReference type="NCBIfam" id="TIGR01644">
    <property type="entry name" value="phage_P2_V"/>
    <property type="match status" value="1"/>
</dbReference>
<organism evidence="2 3">
    <name type="scientific">Mesorhizobium plurifarium</name>
    <dbReference type="NCBI Taxonomy" id="69974"/>
    <lineage>
        <taxon>Bacteria</taxon>
        <taxon>Pseudomonadati</taxon>
        <taxon>Pseudomonadota</taxon>
        <taxon>Alphaproteobacteria</taxon>
        <taxon>Hyphomicrobiales</taxon>
        <taxon>Phyllobacteriaceae</taxon>
        <taxon>Mesorhizobium</taxon>
    </lineage>
</organism>
<evidence type="ECO:0000259" key="1">
    <source>
        <dbReference type="Pfam" id="PF04717"/>
    </source>
</evidence>
<dbReference type="InterPro" id="IPR013046">
    <property type="entry name" value="GpV/Gp45"/>
</dbReference>
<accession>A0A090G3N9</accession>
<feature type="domain" description="Gp5/Type VI secretion system Vgr protein OB-fold" evidence="1">
    <location>
        <begin position="32"/>
        <end position="101"/>
    </location>
</feature>
<evidence type="ECO:0000313" key="2">
    <source>
        <dbReference type="EMBL" id="CDX55887.1"/>
    </source>
</evidence>
<dbReference type="EMBL" id="CCNE01000014">
    <property type="protein sequence ID" value="CDX55887.1"/>
    <property type="molecule type" value="Genomic_DNA"/>
</dbReference>
<proteinExistence type="predicted"/>
<reference evidence="2 3" key="1">
    <citation type="submission" date="2014-08" db="EMBL/GenBank/DDBJ databases">
        <authorList>
            <person name="Moulin Lionel"/>
        </authorList>
    </citation>
    <scope>NUCLEOTIDE SEQUENCE [LARGE SCALE GENOMIC DNA]</scope>
</reference>
<dbReference type="Pfam" id="PF04717">
    <property type="entry name" value="Phage_base_V"/>
    <property type="match status" value="1"/>
</dbReference>
<dbReference type="Proteomes" id="UP000046122">
    <property type="component" value="Unassembled WGS sequence"/>
</dbReference>
<dbReference type="AlphaFoldDB" id="A0A090G3N9"/>
<sequence length="182" mass="19511">MRHDTELVKVILGLQADIAALKRMVAGNLRFGTVKKVDHDAKRVQLLLSDANGREFLSPLRPWGEIAGNEKSWRPPTQGQQMMLVAPHGDMRQAVALPMTYSDQNAAPSSDPGTRILSKFGGAAMLFDGGGDRAELSASRVDLGAPEGKKVARIGDKVHVMSGSSTGFWPIVEGSSKVYAAD</sequence>